<proteinExistence type="inferred from homology"/>
<dbReference type="OrthoDB" id="10262475at2759"/>
<dbReference type="SUPFAM" id="SSF50978">
    <property type="entry name" value="WD40 repeat-like"/>
    <property type="match status" value="1"/>
</dbReference>
<evidence type="ECO:0000256" key="15">
    <source>
        <dbReference type="ARBA" id="ARBA00040107"/>
    </source>
</evidence>
<accession>A0A1J1HUB7</accession>
<dbReference type="STRING" id="568069.A0A1J1HUB7"/>
<dbReference type="InterPro" id="IPR019775">
    <property type="entry name" value="WD40_repeat_CS"/>
</dbReference>
<sequence length="327" mass="37160">MAKKTEIQISHSPTDVISSLTFAPSSNQFLAASSWDGTVRLYDIVSNTMRKKFVNNCPILDVCFQDAVHMISGSLDSQLKLMDLNTNTESIIGNHDNTIKCVEYASKLNGIATGSWDKTVKLWDTREKTCVGTYEQNNGKVYSMSVVDEKLVVATSDRKVLIWDLRNMSNYQMRRESSLKYQTRCIRVFPNKEGYVMSSIEGRVAVEYFDNDPEVQKKKFAFKCHRVKENNVELIYPVNAISFHSEYNTFATGGSDGYVSIWDGFNKKRLCQFHHYDSSIASLAFSSDGSTLAIGCSYLDEMEKPPEPMPEPNIFVRYVNEQEIKPK</sequence>
<keyword evidence="6" id="KW-0677">Repeat</keyword>
<evidence type="ECO:0000256" key="10">
    <source>
        <dbReference type="ARBA" id="ARBA00023242"/>
    </source>
</evidence>
<evidence type="ECO:0000256" key="9">
    <source>
        <dbReference type="ARBA" id="ARBA00022838"/>
    </source>
</evidence>
<feature type="repeat" description="WD" evidence="16">
    <location>
        <begin position="10"/>
        <end position="52"/>
    </location>
</feature>
<evidence type="ECO:0000256" key="5">
    <source>
        <dbReference type="ARBA" id="ARBA00022618"/>
    </source>
</evidence>
<dbReference type="PRINTS" id="PR00320">
    <property type="entry name" value="GPROTEINBRPT"/>
</dbReference>
<evidence type="ECO:0000256" key="13">
    <source>
        <dbReference type="ARBA" id="ARBA00023328"/>
    </source>
</evidence>
<dbReference type="Gene3D" id="2.130.10.10">
    <property type="entry name" value="YVTN repeat-like/Quinoprotein amine dehydrogenase"/>
    <property type="match status" value="1"/>
</dbReference>
<protein>
    <recommendedName>
        <fullName evidence="15">Mitotic checkpoint protein BUB3</fullName>
    </recommendedName>
</protein>
<dbReference type="PROSITE" id="PS50294">
    <property type="entry name" value="WD_REPEATS_REGION"/>
    <property type="match status" value="1"/>
</dbReference>
<keyword evidence="18" id="KW-1185">Reference proteome</keyword>
<evidence type="ECO:0000256" key="4">
    <source>
        <dbReference type="ARBA" id="ARBA00022574"/>
    </source>
</evidence>
<dbReference type="GO" id="GO:0051321">
    <property type="term" value="P:meiotic cell cycle"/>
    <property type="evidence" value="ECO:0007669"/>
    <property type="project" value="UniProtKB-KW"/>
</dbReference>
<organism evidence="17 18">
    <name type="scientific">Clunio marinus</name>
    <dbReference type="NCBI Taxonomy" id="568069"/>
    <lineage>
        <taxon>Eukaryota</taxon>
        <taxon>Metazoa</taxon>
        <taxon>Ecdysozoa</taxon>
        <taxon>Arthropoda</taxon>
        <taxon>Hexapoda</taxon>
        <taxon>Insecta</taxon>
        <taxon>Pterygota</taxon>
        <taxon>Neoptera</taxon>
        <taxon>Endopterygota</taxon>
        <taxon>Diptera</taxon>
        <taxon>Nematocera</taxon>
        <taxon>Chironomoidea</taxon>
        <taxon>Chironomidae</taxon>
        <taxon>Clunio</taxon>
    </lineage>
</organism>
<evidence type="ECO:0000313" key="17">
    <source>
        <dbReference type="EMBL" id="CRK91664.1"/>
    </source>
</evidence>
<dbReference type="GO" id="GO:0007059">
    <property type="term" value="P:chromosome segregation"/>
    <property type="evidence" value="ECO:0007669"/>
    <property type="project" value="UniProtKB-KW"/>
</dbReference>
<evidence type="ECO:0000256" key="8">
    <source>
        <dbReference type="ARBA" id="ARBA00022829"/>
    </source>
</evidence>
<dbReference type="SMART" id="SM00320">
    <property type="entry name" value="WD40"/>
    <property type="match status" value="6"/>
</dbReference>
<dbReference type="InterPro" id="IPR001680">
    <property type="entry name" value="WD40_rpt"/>
</dbReference>
<keyword evidence="7" id="KW-0498">Mitosis</keyword>
<dbReference type="GO" id="GO:0051301">
    <property type="term" value="P:cell division"/>
    <property type="evidence" value="ECO:0007669"/>
    <property type="project" value="UniProtKB-KW"/>
</dbReference>
<name>A0A1J1HUB7_9DIPT</name>
<evidence type="ECO:0000256" key="12">
    <source>
        <dbReference type="ARBA" id="ARBA00023306"/>
    </source>
</evidence>
<keyword evidence="3" id="KW-0158">Chromosome</keyword>
<dbReference type="PROSITE" id="PS50082">
    <property type="entry name" value="WD_REPEATS_2"/>
    <property type="match status" value="3"/>
</dbReference>
<evidence type="ECO:0000256" key="3">
    <source>
        <dbReference type="ARBA" id="ARBA00022454"/>
    </source>
</evidence>
<evidence type="ECO:0000256" key="1">
    <source>
        <dbReference type="ARBA" id="ARBA00004123"/>
    </source>
</evidence>
<dbReference type="PROSITE" id="PS00678">
    <property type="entry name" value="WD_REPEATS_1"/>
    <property type="match status" value="1"/>
</dbReference>
<dbReference type="FunFam" id="2.130.10.10:FF:000047">
    <property type="entry name" value="Mitotic checkpoint protein bub3, putative"/>
    <property type="match status" value="1"/>
</dbReference>
<dbReference type="InterPro" id="IPR020472">
    <property type="entry name" value="WD40_PAC1"/>
</dbReference>
<evidence type="ECO:0000256" key="11">
    <source>
        <dbReference type="ARBA" id="ARBA00023254"/>
    </source>
</evidence>
<evidence type="ECO:0000256" key="2">
    <source>
        <dbReference type="ARBA" id="ARBA00004629"/>
    </source>
</evidence>
<dbReference type="PANTHER" id="PTHR10971">
    <property type="entry name" value="MRNA EXPORT FACTOR AND BUB3"/>
    <property type="match status" value="1"/>
</dbReference>
<dbReference type="GO" id="GO:0005634">
    <property type="term" value="C:nucleus"/>
    <property type="evidence" value="ECO:0007669"/>
    <property type="project" value="UniProtKB-SubCell"/>
</dbReference>
<comment type="subcellular location">
    <subcellularLocation>
        <location evidence="2">Chromosome</location>
        <location evidence="2">Centromere</location>
        <location evidence="2">Kinetochore</location>
    </subcellularLocation>
    <subcellularLocation>
        <location evidence="1">Nucleus</location>
    </subcellularLocation>
</comment>
<dbReference type="InterPro" id="IPR036322">
    <property type="entry name" value="WD40_repeat_dom_sf"/>
</dbReference>
<keyword evidence="10" id="KW-0539">Nucleus</keyword>
<keyword evidence="9" id="KW-0995">Kinetochore</keyword>
<reference evidence="17 18" key="1">
    <citation type="submission" date="2015-04" db="EMBL/GenBank/DDBJ databases">
        <authorList>
            <person name="Syromyatnikov M.Y."/>
            <person name="Popov V.N."/>
        </authorList>
    </citation>
    <scope>NUCLEOTIDE SEQUENCE [LARGE SCALE GENOMIC DNA]</scope>
</reference>
<evidence type="ECO:0000313" key="18">
    <source>
        <dbReference type="Proteomes" id="UP000183832"/>
    </source>
</evidence>
<keyword evidence="12" id="KW-0131">Cell cycle</keyword>
<keyword evidence="5" id="KW-0132">Cell division</keyword>
<keyword evidence="8" id="KW-0159">Chromosome partition</keyword>
<evidence type="ECO:0000256" key="6">
    <source>
        <dbReference type="ARBA" id="ARBA00022737"/>
    </source>
</evidence>
<gene>
    <name evidence="17" type="ORF">CLUMA_CG005314</name>
</gene>
<evidence type="ECO:0000256" key="16">
    <source>
        <dbReference type="PROSITE-ProRule" id="PRU00221"/>
    </source>
</evidence>
<dbReference type="Proteomes" id="UP000183832">
    <property type="component" value="Unassembled WGS sequence"/>
</dbReference>
<dbReference type="Pfam" id="PF00400">
    <property type="entry name" value="WD40"/>
    <property type="match status" value="5"/>
</dbReference>
<dbReference type="GO" id="GO:0000776">
    <property type="term" value="C:kinetochore"/>
    <property type="evidence" value="ECO:0007669"/>
    <property type="project" value="UniProtKB-KW"/>
</dbReference>
<evidence type="ECO:0000256" key="7">
    <source>
        <dbReference type="ARBA" id="ARBA00022776"/>
    </source>
</evidence>
<dbReference type="AlphaFoldDB" id="A0A1J1HUB7"/>
<keyword evidence="11" id="KW-0469">Meiosis</keyword>
<feature type="repeat" description="WD" evidence="16">
    <location>
        <begin position="92"/>
        <end position="133"/>
    </location>
</feature>
<keyword evidence="4 16" id="KW-0853">WD repeat</keyword>
<dbReference type="EMBL" id="CVRI01000021">
    <property type="protein sequence ID" value="CRK91664.1"/>
    <property type="molecule type" value="Genomic_DNA"/>
</dbReference>
<evidence type="ECO:0000256" key="14">
    <source>
        <dbReference type="ARBA" id="ARBA00037960"/>
    </source>
</evidence>
<feature type="repeat" description="WD" evidence="16">
    <location>
        <begin position="238"/>
        <end position="263"/>
    </location>
</feature>
<comment type="similarity">
    <text evidence="14">Belongs to the WD repeat BUB3 family.</text>
</comment>
<dbReference type="InterPro" id="IPR015943">
    <property type="entry name" value="WD40/YVTN_repeat-like_dom_sf"/>
</dbReference>
<keyword evidence="13" id="KW-0137">Centromere</keyword>